<proteinExistence type="predicted"/>
<dbReference type="Proteomes" id="UP000316770">
    <property type="component" value="Chromosome"/>
</dbReference>
<sequence length="303" mass="33551">MLNKVSVAGYGKTAKTVRSVSMQVKNFYSSIRTSFIAASLLLATLATAQQPQRHRLFNDNMPPGAIGQFRRDLRGPVQCQYQPVKITAEGTAKVSLAIGNMFQADTAEPVYAGFELGNVYRIRITEIPLFEGYEIYPTIELIDRVYPPAGQEVRFAIPIVISNDDMLHALRGNLVTRVIYLEDPSTALPIAETPGEQRDFDIQPHQDALDVADTLGRPVAIIRYGSRTPPSDPTYMNAFLMGCPYWLPLQSPRTEALTPEGQTAAIRTPHIPRDDVPTQVIPSTEQTRIARPYALPIDSGVVR</sequence>
<dbReference type="AlphaFoldDB" id="A0A518IU89"/>
<keyword evidence="2" id="KW-1185">Reference proteome</keyword>
<dbReference type="EMBL" id="CP036318">
    <property type="protein sequence ID" value="QDV56630.1"/>
    <property type="molecule type" value="Genomic_DNA"/>
</dbReference>
<evidence type="ECO:0000313" key="1">
    <source>
        <dbReference type="EMBL" id="QDV56630.1"/>
    </source>
</evidence>
<accession>A0A518IU89</accession>
<protein>
    <submittedName>
        <fullName evidence="1">Uncharacterized protein</fullName>
    </submittedName>
</protein>
<organism evidence="1 2">
    <name type="scientific">Rosistilla oblonga</name>
    <dbReference type="NCBI Taxonomy" id="2527990"/>
    <lineage>
        <taxon>Bacteria</taxon>
        <taxon>Pseudomonadati</taxon>
        <taxon>Planctomycetota</taxon>
        <taxon>Planctomycetia</taxon>
        <taxon>Pirellulales</taxon>
        <taxon>Pirellulaceae</taxon>
        <taxon>Rosistilla</taxon>
    </lineage>
</organism>
<gene>
    <name evidence="1" type="ORF">Mal33_26220</name>
</gene>
<evidence type="ECO:0000313" key="2">
    <source>
        <dbReference type="Proteomes" id="UP000316770"/>
    </source>
</evidence>
<name>A0A518IU89_9BACT</name>
<reference evidence="1 2" key="1">
    <citation type="submission" date="2019-02" db="EMBL/GenBank/DDBJ databases">
        <title>Deep-cultivation of Planctomycetes and their phenomic and genomic characterization uncovers novel biology.</title>
        <authorList>
            <person name="Wiegand S."/>
            <person name="Jogler M."/>
            <person name="Boedeker C."/>
            <person name="Pinto D."/>
            <person name="Vollmers J."/>
            <person name="Rivas-Marin E."/>
            <person name="Kohn T."/>
            <person name="Peeters S.H."/>
            <person name="Heuer A."/>
            <person name="Rast P."/>
            <person name="Oberbeckmann S."/>
            <person name="Bunk B."/>
            <person name="Jeske O."/>
            <person name="Meyerdierks A."/>
            <person name="Storesund J.E."/>
            <person name="Kallscheuer N."/>
            <person name="Luecker S."/>
            <person name="Lage O.M."/>
            <person name="Pohl T."/>
            <person name="Merkel B.J."/>
            <person name="Hornburger P."/>
            <person name="Mueller R.-W."/>
            <person name="Bruemmer F."/>
            <person name="Labrenz M."/>
            <person name="Spormann A.M."/>
            <person name="Op den Camp H."/>
            <person name="Overmann J."/>
            <person name="Amann R."/>
            <person name="Jetten M.S.M."/>
            <person name="Mascher T."/>
            <person name="Medema M.H."/>
            <person name="Devos D.P."/>
            <person name="Kaster A.-K."/>
            <person name="Ovreas L."/>
            <person name="Rohde M."/>
            <person name="Galperin M.Y."/>
            <person name="Jogler C."/>
        </authorList>
    </citation>
    <scope>NUCLEOTIDE SEQUENCE [LARGE SCALE GENOMIC DNA]</scope>
    <source>
        <strain evidence="1 2">Mal33</strain>
    </source>
</reference>